<organism evidence="7 8">
    <name type="scientific">Phakopsora pachyrhizi</name>
    <name type="common">Asian soybean rust disease fungus</name>
    <dbReference type="NCBI Taxonomy" id="170000"/>
    <lineage>
        <taxon>Eukaryota</taxon>
        <taxon>Fungi</taxon>
        <taxon>Dikarya</taxon>
        <taxon>Basidiomycota</taxon>
        <taxon>Pucciniomycotina</taxon>
        <taxon>Pucciniomycetes</taxon>
        <taxon>Pucciniales</taxon>
        <taxon>Phakopsoraceae</taxon>
        <taxon>Phakopsora</taxon>
    </lineage>
</organism>
<dbReference type="SUPFAM" id="SSF54616">
    <property type="entry name" value="DNA-binding domain of Mlu1-box binding protein MBP1"/>
    <property type="match status" value="1"/>
</dbReference>
<dbReference type="EMBL" id="CALTRL010000805">
    <property type="protein sequence ID" value="CAH7669744.1"/>
    <property type="molecule type" value="Genomic_DNA"/>
</dbReference>
<evidence type="ECO:0000256" key="2">
    <source>
        <dbReference type="ARBA" id="ARBA00023043"/>
    </source>
</evidence>
<reference evidence="7" key="1">
    <citation type="submission" date="2022-06" db="EMBL/GenBank/DDBJ databases">
        <authorList>
            <consortium name="SYNGENTA / RWTH Aachen University"/>
        </authorList>
    </citation>
    <scope>NUCLEOTIDE SEQUENCE</scope>
</reference>
<dbReference type="InterPro" id="IPR036770">
    <property type="entry name" value="Ankyrin_rpt-contain_sf"/>
</dbReference>
<sequence>MDQSAIYKAVYSNVAVIEMPCKGVAVMRRRHDNWINATQILKVAGFDKPQRTRVLEREVQKGTHEKIQGGYGKYQGTWVPLDIGISISKRFGVDHLLAPLLKFEQSADNSPPQAPKHLSSLSGKAKIAKAASDAAIHAQALQFASGITSCSNTGRKTNNSIANFDPGTAIVLAKKPATKPNGSRATASKSRKLKNVASIEVTKPSNSHPNDLIVPASNRSQLSRQPENSLEERDLSLSPYPSDIGSSSITPSPVEDLLVPYPSRDKGKAREVSGYGDDDLEALNGRKRKYEETPNVEDYNNPTNDQQLSYIQPESPTSAKYAGLILDYFVSKSSQIPEFLINPPEDFDPNVMIDDDGHTALHWACAMGRIKIVKLLLTCGADIFRANNAGQTALMRAVMFTNNYDLRKFPQLFESFHRSTINIDKNDRTVFHYAIDIALQKGKLRAARYYLETILNRLSEYPKELADILNFQDEDGETALTLAAKCRSKRLIKILLDHGADLKIVNREGKSAEDYIMEDENFRALSPVSFTPQPIDFNQSYYNTHPSNQNATAGNARQPTSSVTLPGTVTIDLGYSETSRKLTKEALPQLRDLIESLASSFDSEAREKEHDLNQANSLLRSIQAELLDGQKKILNCESMLSDFNEKKEVLAGLELDLNEKLRKRYRFGWEKYVRDEEEREKDYRQKLRSLEAEKLFKEHQQLTLKNQSLNSCTDRSSEQIVLTEVSEKIKRLEEENSDLGVLLRIPTDIGEECNQLRSKISLLCTERSKLFTEFISLASDNSVTEQEGGSEEADVGIDPKHRTMSGNRLNNYRRLISLGCGGIGLDEVDEVIESLNEGIEVSTVSGVDGNDDSTPLSNETAPTQTTS</sequence>
<dbReference type="GO" id="GO:0001228">
    <property type="term" value="F:DNA-binding transcription activator activity, RNA polymerase II-specific"/>
    <property type="evidence" value="ECO:0007669"/>
    <property type="project" value="UniProtKB-ARBA"/>
</dbReference>
<dbReference type="SMART" id="SM01252">
    <property type="entry name" value="KilA-N"/>
    <property type="match status" value="1"/>
</dbReference>
<evidence type="ECO:0000256" key="1">
    <source>
        <dbReference type="ARBA" id="ARBA00022737"/>
    </source>
</evidence>
<dbReference type="PROSITE" id="PS51299">
    <property type="entry name" value="HTH_APSES"/>
    <property type="match status" value="1"/>
</dbReference>
<dbReference type="FunFam" id="1.25.40.20:FF:000238">
    <property type="entry name" value="Unplaced genomic scaffold supercont1.20, whole genome shotgun sequence"/>
    <property type="match status" value="1"/>
</dbReference>
<dbReference type="Pfam" id="PF04383">
    <property type="entry name" value="KilA-N"/>
    <property type="match status" value="1"/>
</dbReference>
<feature type="repeat" description="ANK" evidence="3">
    <location>
        <begin position="356"/>
        <end position="388"/>
    </location>
</feature>
<dbReference type="SMART" id="SM00248">
    <property type="entry name" value="ANK"/>
    <property type="match status" value="2"/>
</dbReference>
<dbReference type="InterPro" id="IPR002110">
    <property type="entry name" value="Ankyrin_rpt"/>
</dbReference>
<keyword evidence="4" id="KW-0175">Coiled coil</keyword>
<dbReference type="PANTHER" id="PTHR43828">
    <property type="entry name" value="ASPARAGINASE"/>
    <property type="match status" value="1"/>
</dbReference>
<evidence type="ECO:0000256" key="4">
    <source>
        <dbReference type="SAM" id="Coils"/>
    </source>
</evidence>
<feature type="coiled-coil region" evidence="4">
    <location>
        <begin position="673"/>
        <end position="742"/>
    </location>
</feature>
<dbReference type="InterPro" id="IPR003163">
    <property type="entry name" value="Tscrpt_reg_HTH_APSES-type"/>
</dbReference>
<evidence type="ECO:0000256" key="5">
    <source>
        <dbReference type="SAM" id="MobiDB-lite"/>
    </source>
</evidence>
<evidence type="ECO:0000256" key="3">
    <source>
        <dbReference type="PROSITE-ProRule" id="PRU00023"/>
    </source>
</evidence>
<dbReference type="PROSITE" id="PS50088">
    <property type="entry name" value="ANK_REPEAT"/>
    <property type="match status" value="2"/>
</dbReference>
<feature type="compositionally biased region" description="Polar residues" evidence="5">
    <location>
        <begin position="217"/>
        <end position="228"/>
    </location>
</feature>
<dbReference type="FunFam" id="3.10.260.10:FF:000001">
    <property type="entry name" value="APSES transcription factor (MbpA)"/>
    <property type="match status" value="1"/>
</dbReference>
<dbReference type="GO" id="GO:0030907">
    <property type="term" value="C:MBF transcription complex"/>
    <property type="evidence" value="ECO:0007669"/>
    <property type="project" value="TreeGrafter"/>
</dbReference>
<feature type="repeat" description="ANK" evidence="3">
    <location>
        <begin position="475"/>
        <end position="507"/>
    </location>
</feature>
<keyword evidence="8" id="KW-1185">Reference proteome</keyword>
<dbReference type="AlphaFoldDB" id="A0AAV0AQR4"/>
<feature type="region of interest" description="Disordered" evidence="5">
    <location>
        <begin position="843"/>
        <end position="867"/>
    </location>
</feature>
<dbReference type="GO" id="GO:0003677">
    <property type="term" value="F:DNA binding"/>
    <property type="evidence" value="ECO:0007669"/>
    <property type="project" value="InterPro"/>
</dbReference>
<dbReference type="Pfam" id="PF00023">
    <property type="entry name" value="Ank"/>
    <property type="match status" value="1"/>
</dbReference>
<dbReference type="InterPro" id="IPR051642">
    <property type="entry name" value="SWI6-like"/>
</dbReference>
<gene>
    <name evidence="7" type="ORF">PPACK8108_LOCUS4383</name>
</gene>
<dbReference type="Pfam" id="PF12796">
    <property type="entry name" value="Ank_2"/>
    <property type="match status" value="1"/>
</dbReference>
<dbReference type="SUPFAM" id="SSF48403">
    <property type="entry name" value="Ankyrin repeat"/>
    <property type="match status" value="1"/>
</dbReference>
<dbReference type="PANTHER" id="PTHR43828:SF15">
    <property type="entry name" value="TRANSCRIPTION FACTOR MBP1"/>
    <property type="match status" value="1"/>
</dbReference>
<dbReference type="Proteomes" id="UP001153365">
    <property type="component" value="Unassembled WGS sequence"/>
</dbReference>
<proteinExistence type="predicted"/>
<feature type="compositionally biased region" description="Polar residues" evidence="5">
    <location>
        <begin position="852"/>
        <end position="867"/>
    </location>
</feature>
<keyword evidence="2 3" id="KW-0040">ANK repeat</keyword>
<evidence type="ECO:0000259" key="6">
    <source>
        <dbReference type="PROSITE" id="PS51299"/>
    </source>
</evidence>
<dbReference type="Gene3D" id="1.25.40.20">
    <property type="entry name" value="Ankyrin repeat-containing domain"/>
    <property type="match status" value="1"/>
</dbReference>
<name>A0AAV0AQR4_PHAPC</name>
<feature type="domain" description="HTH APSES-type" evidence="6">
    <location>
        <begin position="6"/>
        <end position="112"/>
    </location>
</feature>
<dbReference type="InterPro" id="IPR036887">
    <property type="entry name" value="HTH_APSES_sf"/>
</dbReference>
<comment type="caution">
    <text evidence="7">The sequence shown here is derived from an EMBL/GenBank/DDBJ whole genome shotgun (WGS) entry which is preliminary data.</text>
</comment>
<evidence type="ECO:0000313" key="7">
    <source>
        <dbReference type="EMBL" id="CAH7669744.1"/>
    </source>
</evidence>
<dbReference type="PROSITE" id="PS50297">
    <property type="entry name" value="ANK_REP_REGION"/>
    <property type="match status" value="2"/>
</dbReference>
<dbReference type="Gene3D" id="3.10.260.10">
    <property type="entry name" value="Transcription regulator HTH, APSES-type DNA-binding domain"/>
    <property type="match status" value="1"/>
</dbReference>
<dbReference type="PRINTS" id="PR01415">
    <property type="entry name" value="ANKYRIN"/>
</dbReference>
<accession>A0AAV0AQR4</accession>
<feature type="region of interest" description="Disordered" evidence="5">
    <location>
        <begin position="781"/>
        <end position="804"/>
    </location>
</feature>
<protein>
    <recommendedName>
        <fullName evidence="6">HTH APSES-type domain-containing protein</fullName>
    </recommendedName>
</protein>
<dbReference type="InterPro" id="IPR018004">
    <property type="entry name" value="KilA/APSES_HTH"/>
</dbReference>
<keyword evidence="1" id="KW-0677">Repeat</keyword>
<evidence type="ECO:0000313" key="8">
    <source>
        <dbReference type="Proteomes" id="UP001153365"/>
    </source>
</evidence>
<feature type="region of interest" description="Disordered" evidence="5">
    <location>
        <begin position="173"/>
        <end position="255"/>
    </location>
</feature>
<dbReference type="GO" id="GO:0033309">
    <property type="term" value="C:SBF transcription complex"/>
    <property type="evidence" value="ECO:0007669"/>
    <property type="project" value="TreeGrafter"/>
</dbReference>